<dbReference type="Pfam" id="PF13801">
    <property type="entry name" value="Metal_resist"/>
    <property type="match status" value="1"/>
</dbReference>
<evidence type="ECO:0000256" key="1">
    <source>
        <dbReference type="SAM" id="Phobius"/>
    </source>
</evidence>
<dbReference type="Proteomes" id="UP001363010">
    <property type="component" value="Unassembled WGS sequence"/>
</dbReference>
<dbReference type="RefSeq" id="WP_340366014.1">
    <property type="nucleotide sequence ID" value="NZ_JBBKZV010000018.1"/>
</dbReference>
<protein>
    <submittedName>
        <fullName evidence="2">Periplasmic heavy metal sensor</fullName>
    </submittedName>
</protein>
<sequence>MSANDNRARLRTWMLLSMLLNVFLVGGIAGGAWRWWTTEAHAEHVAPVAQTSGGESAATAPQRGLRFAADGLSPRQAQAFRVGLRDVRRESVDLIRASRDGRIEVARLLAAPTFDRSAIDTTLARTRAADIALRERVEGHVVSFAAALPPADRATLVQGLAAQQGSFRVPPSPARP</sequence>
<evidence type="ECO:0000313" key="3">
    <source>
        <dbReference type="Proteomes" id="UP001363010"/>
    </source>
</evidence>
<dbReference type="EMBL" id="JBBKZV010000018">
    <property type="protein sequence ID" value="MEJ8824987.1"/>
    <property type="molecule type" value="Genomic_DNA"/>
</dbReference>
<evidence type="ECO:0000313" key="2">
    <source>
        <dbReference type="EMBL" id="MEJ8824987.1"/>
    </source>
</evidence>
<reference evidence="2 3" key="1">
    <citation type="submission" date="2024-03" db="EMBL/GenBank/DDBJ databases">
        <title>Novel species of the genus Variovorax.</title>
        <authorList>
            <person name="Liu Q."/>
            <person name="Xin Y.-H."/>
        </authorList>
    </citation>
    <scope>NUCLEOTIDE SEQUENCE [LARGE SCALE GENOMIC DNA]</scope>
    <source>
        <strain evidence="2 3">KACC 18501</strain>
    </source>
</reference>
<dbReference type="InterPro" id="IPR025961">
    <property type="entry name" value="Metal_resist"/>
</dbReference>
<proteinExistence type="predicted"/>
<keyword evidence="1" id="KW-0812">Transmembrane</keyword>
<gene>
    <name evidence="2" type="ORF">WKW80_23655</name>
</gene>
<comment type="caution">
    <text evidence="2">The sequence shown here is derived from an EMBL/GenBank/DDBJ whole genome shotgun (WGS) entry which is preliminary data.</text>
</comment>
<feature type="transmembrane region" description="Helical" evidence="1">
    <location>
        <begin position="12"/>
        <end position="36"/>
    </location>
</feature>
<accession>A0ABU8W4K0</accession>
<keyword evidence="1" id="KW-1133">Transmembrane helix</keyword>
<organism evidence="2 3">
    <name type="scientific">Variovorax humicola</name>
    <dbReference type="NCBI Taxonomy" id="1769758"/>
    <lineage>
        <taxon>Bacteria</taxon>
        <taxon>Pseudomonadati</taxon>
        <taxon>Pseudomonadota</taxon>
        <taxon>Betaproteobacteria</taxon>
        <taxon>Burkholderiales</taxon>
        <taxon>Comamonadaceae</taxon>
        <taxon>Variovorax</taxon>
    </lineage>
</organism>
<keyword evidence="3" id="KW-1185">Reference proteome</keyword>
<name>A0ABU8W4K0_9BURK</name>
<keyword evidence="1" id="KW-0472">Membrane</keyword>